<dbReference type="PANTHER" id="PTHR37937">
    <property type="entry name" value="CONJUGATIVE TRANSFER: DNA TRANSPORT"/>
    <property type="match status" value="1"/>
</dbReference>
<keyword evidence="3" id="KW-1003">Cell membrane</keyword>
<sequence length="601" mass="66273">MRVNYAKFMLRYLLALLVVSASLALFMLGLWPMALASLLAGFWFVYNFKDTVAERRYDGHFARPAELDTLTHHPLEGDGVLIGSAYRTLLAVRPGSAGKKELGHFMWFGPNRSGKGLSITSNLLQWRGSALVVDIKGEISEATAGYRQDVLGQKVIILNPSSFERSHRFDPFAEMETDEQIFSAATAFMSPDQDGENAVFAQRAAAALAAIIKAAKVNGWPVIPTLDELLYDAEGLKGAALKLHKLGDRMVSKWLTAFLSKAPDKMDWAAAENDRFLKNSWQRLVTAAQYLTTDGVIHMTSASDFRARELMDRPVTVYLVFRESELDLTLPLFNLVVDSVIRTMLRTYDLNVPHYSQHGVKTLGIFDEAYRATPHNMPDYSATVSGRGIYLCMYVQSLAQLGERWGRGGKTTLLDNIHTKIFLPSVDRNEADKESTAAFVSNSCGQYMVEDRSLNKQEHAHELSSGVRLTTRELITAAEFGQLKPTHSVILTNELPPIFAHRLEPWRFKSFVVAQAFPLPEIDVLGDLETPERAEVAAEAPPVTRVSRAALEPQAAQVTPSVAADQAATTPQTADLDGAAASGKSSAGVGERHEEEPLIGF</sequence>
<evidence type="ECO:0000313" key="9">
    <source>
        <dbReference type="EMBL" id="TNM70710.1"/>
    </source>
</evidence>
<dbReference type="RefSeq" id="WP_139403736.1">
    <property type="nucleotide sequence ID" value="NZ_JACHEW010000011.1"/>
</dbReference>
<dbReference type="Pfam" id="PF02534">
    <property type="entry name" value="T4SS-DNA_transf"/>
    <property type="match status" value="1"/>
</dbReference>
<organism evidence="9 10">
    <name type="scientific">Deinococcus radiopugnans ATCC 19172</name>
    <dbReference type="NCBI Taxonomy" id="585398"/>
    <lineage>
        <taxon>Bacteria</taxon>
        <taxon>Thermotogati</taxon>
        <taxon>Deinococcota</taxon>
        <taxon>Deinococci</taxon>
        <taxon>Deinococcales</taxon>
        <taxon>Deinococcaceae</taxon>
        <taxon>Deinococcus</taxon>
    </lineage>
</organism>
<feature type="compositionally biased region" description="Low complexity" evidence="7">
    <location>
        <begin position="563"/>
        <end position="589"/>
    </location>
</feature>
<comment type="similarity">
    <text evidence="2">Belongs to the VirD4/TraG family.</text>
</comment>
<keyword evidence="11" id="KW-1185">Reference proteome</keyword>
<evidence type="ECO:0000256" key="3">
    <source>
        <dbReference type="ARBA" id="ARBA00022475"/>
    </source>
</evidence>
<dbReference type="EMBL" id="JACHEW010000011">
    <property type="protein sequence ID" value="MBB6017055.1"/>
    <property type="molecule type" value="Genomic_DNA"/>
</dbReference>
<evidence type="ECO:0000313" key="11">
    <source>
        <dbReference type="Proteomes" id="UP000629870"/>
    </source>
</evidence>
<dbReference type="GO" id="GO:0005886">
    <property type="term" value="C:plasma membrane"/>
    <property type="evidence" value="ECO:0007669"/>
    <property type="project" value="UniProtKB-SubCell"/>
</dbReference>
<keyword evidence="6" id="KW-0472">Membrane</keyword>
<reference evidence="8 11" key="2">
    <citation type="submission" date="2020-08" db="EMBL/GenBank/DDBJ databases">
        <title>Genomic Encyclopedia of Type Strains, Phase IV (KMG-IV): sequencing the most valuable type-strain genomes for metagenomic binning, comparative biology and taxonomic classification.</title>
        <authorList>
            <person name="Goeker M."/>
        </authorList>
    </citation>
    <scope>NUCLEOTIDE SEQUENCE [LARGE SCALE GENOMIC DNA]</scope>
    <source>
        <strain evidence="8 11">DSM 12027</strain>
    </source>
</reference>
<dbReference type="EMBL" id="VDMO01000012">
    <property type="protein sequence ID" value="TNM70710.1"/>
    <property type="molecule type" value="Genomic_DNA"/>
</dbReference>
<proteinExistence type="inferred from homology"/>
<evidence type="ECO:0000256" key="1">
    <source>
        <dbReference type="ARBA" id="ARBA00004651"/>
    </source>
</evidence>
<feature type="region of interest" description="Disordered" evidence="7">
    <location>
        <begin position="555"/>
        <end position="601"/>
    </location>
</feature>
<evidence type="ECO:0000256" key="2">
    <source>
        <dbReference type="ARBA" id="ARBA00008806"/>
    </source>
</evidence>
<dbReference type="Proteomes" id="UP000629870">
    <property type="component" value="Unassembled WGS sequence"/>
</dbReference>
<evidence type="ECO:0000256" key="4">
    <source>
        <dbReference type="ARBA" id="ARBA00022692"/>
    </source>
</evidence>
<comment type="subcellular location">
    <subcellularLocation>
        <location evidence="1">Cell membrane</location>
        <topology evidence="1">Multi-pass membrane protein</topology>
    </subcellularLocation>
</comment>
<feature type="compositionally biased region" description="Basic and acidic residues" evidence="7">
    <location>
        <begin position="590"/>
        <end position="601"/>
    </location>
</feature>
<dbReference type="CDD" id="cd01127">
    <property type="entry name" value="TrwB_TraG_TraD_VirD4"/>
    <property type="match status" value="1"/>
</dbReference>
<dbReference type="InterPro" id="IPR003688">
    <property type="entry name" value="TraG/VirD4"/>
</dbReference>
<dbReference type="OrthoDB" id="226701at2"/>
<protein>
    <submittedName>
        <fullName evidence="9">Type IV secretory system conjugative DNA transfer family protein</fullName>
    </submittedName>
</protein>
<name>A0A5C4Y6N7_9DEIO</name>
<dbReference type="Proteomes" id="UP000313988">
    <property type="component" value="Unassembled WGS sequence"/>
</dbReference>
<reference evidence="9 10" key="1">
    <citation type="submission" date="2019-06" db="EMBL/GenBank/DDBJ databases">
        <title>Genome sequence of Deinococcus radiopugnans ATCC 19172.</title>
        <authorList>
            <person name="Maclea K.S."/>
            <person name="Maynard C.R."/>
        </authorList>
    </citation>
    <scope>NUCLEOTIDE SEQUENCE [LARGE SCALE GENOMIC DNA]</scope>
    <source>
        <strain evidence="9 10">ATCC 19172</strain>
    </source>
</reference>
<evidence type="ECO:0000256" key="7">
    <source>
        <dbReference type="SAM" id="MobiDB-lite"/>
    </source>
</evidence>
<comment type="caution">
    <text evidence="9">The sequence shown here is derived from an EMBL/GenBank/DDBJ whole genome shotgun (WGS) entry which is preliminary data.</text>
</comment>
<evidence type="ECO:0000256" key="5">
    <source>
        <dbReference type="ARBA" id="ARBA00022989"/>
    </source>
</evidence>
<accession>A0A5C4Y6N7</accession>
<evidence type="ECO:0000313" key="10">
    <source>
        <dbReference type="Proteomes" id="UP000313988"/>
    </source>
</evidence>
<dbReference type="InterPro" id="IPR051539">
    <property type="entry name" value="T4SS-coupling_protein"/>
</dbReference>
<evidence type="ECO:0000313" key="8">
    <source>
        <dbReference type="EMBL" id="MBB6017055.1"/>
    </source>
</evidence>
<keyword evidence="5" id="KW-1133">Transmembrane helix</keyword>
<keyword evidence="4" id="KW-0812">Transmembrane</keyword>
<dbReference type="InterPro" id="IPR027417">
    <property type="entry name" value="P-loop_NTPase"/>
</dbReference>
<dbReference type="AlphaFoldDB" id="A0A5C4Y6N7"/>
<evidence type="ECO:0000256" key="6">
    <source>
        <dbReference type="ARBA" id="ARBA00023136"/>
    </source>
</evidence>
<gene>
    <name evidence="9" type="ORF">FHR04_12485</name>
    <name evidence="8" type="ORF">HNQ04_002317</name>
</gene>
<dbReference type="Gene3D" id="3.40.50.300">
    <property type="entry name" value="P-loop containing nucleotide triphosphate hydrolases"/>
    <property type="match status" value="1"/>
</dbReference>
<dbReference type="PANTHER" id="PTHR37937:SF1">
    <property type="entry name" value="CONJUGATIVE TRANSFER: DNA TRANSPORT"/>
    <property type="match status" value="1"/>
</dbReference>
<dbReference type="SUPFAM" id="SSF52540">
    <property type="entry name" value="P-loop containing nucleoside triphosphate hydrolases"/>
    <property type="match status" value="1"/>
</dbReference>